<gene>
    <name evidence="5" type="primary">cheB</name>
    <name evidence="10" type="ORF">ACFSNC_03170</name>
</gene>
<comment type="subcellular location">
    <subcellularLocation>
        <location evidence="5">Cytoplasm</location>
    </subcellularLocation>
</comment>
<evidence type="ECO:0000256" key="3">
    <source>
        <dbReference type="ARBA" id="ARBA00022801"/>
    </source>
</evidence>
<comment type="catalytic activity">
    <reaction evidence="4 5">
        <text>[protein]-L-glutamate 5-O-methyl ester + H2O = L-glutamyl-[protein] + methanol + H(+)</text>
        <dbReference type="Rhea" id="RHEA:23236"/>
        <dbReference type="Rhea" id="RHEA-COMP:10208"/>
        <dbReference type="Rhea" id="RHEA-COMP:10311"/>
        <dbReference type="ChEBI" id="CHEBI:15377"/>
        <dbReference type="ChEBI" id="CHEBI:15378"/>
        <dbReference type="ChEBI" id="CHEBI:17790"/>
        <dbReference type="ChEBI" id="CHEBI:29973"/>
        <dbReference type="ChEBI" id="CHEBI:82795"/>
        <dbReference type="EC" id="3.1.1.61"/>
    </reaction>
</comment>
<dbReference type="EMBL" id="JBHUHD010000001">
    <property type="protein sequence ID" value="MFD2139390.1"/>
    <property type="molecule type" value="Genomic_DNA"/>
</dbReference>
<dbReference type="EC" id="3.1.1.61" evidence="5"/>
<comment type="PTM">
    <text evidence="5">Phosphorylated by CheA. Phosphorylation of the N-terminal regulatory domain activates the methylesterase activity.</text>
</comment>
<feature type="active site" evidence="5 6">
    <location>
        <position position="184"/>
    </location>
</feature>
<comment type="similarity">
    <text evidence="5">Belongs to the CheB family.</text>
</comment>
<dbReference type="Gene3D" id="3.40.50.180">
    <property type="entry name" value="Methylesterase CheB, C-terminal domain"/>
    <property type="match status" value="1"/>
</dbReference>
<evidence type="ECO:0000256" key="4">
    <source>
        <dbReference type="ARBA" id="ARBA00048267"/>
    </source>
</evidence>
<feature type="modified residue" description="4-aspartylphosphate" evidence="5 7">
    <location>
        <position position="53"/>
    </location>
</feature>
<dbReference type="PROSITE" id="PS50110">
    <property type="entry name" value="RESPONSE_REGULATORY"/>
    <property type="match status" value="1"/>
</dbReference>
<dbReference type="PANTHER" id="PTHR42872:SF6">
    <property type="entry name" value="PROTEIN-GLUTAMATE METHYLESTERASE_PROTEIN-GLUTAMINE GLUTAMINASE"/>
    <property type="match status" value="1"/>
</dbReference>
<feature type="domain" description="Response regulatory" evidence="8">
    <location>
        <begin position="2"/>
        <end position="119"/>
    </location>
</feature>
<dbReference type="NCBIfam" id="NF009206">
    <property type="entry name" value="PRK12555.1"/>
    <property type="match status" value="1"/>
</dbReference>
<dbReference type="Gene3D" id="3.40.50.2300">
    <property type="match status" value="1"/>
</dbReference>
<keyword evidence="1 5" id="KW-0963">Cytoplasm</keyword>
<feature type="active site" evidence="5 6">
    <location>
        <position position="157"/>
    </location>
</feature>
<dbReference type="SUPFAM" id="SSF52738">
    <property type="entry name" value="Methylesterase CheB, C-terminal domain"/>
    <property type="match status" value="1"/>
</dbReference>
<evidence type="ECO:0000256" key="1">
    <source>
        <dbReference type="ARBA" id="ARBA00022490"/>
    </source>
</evidence>
<dbReference type="HAMAP" id="MF_00099">
    <property type="entry name" value="CheB_chemtxs"/>
    <property type="match status" value="1"/>
</dbReference>
<keyword evidence="2 5" id="KW-0145">Chemotaxis</keyword>
<keyword evidence="5 7" id="KW-0597">Phosphoprotein</keyword>
<organism evidence="10 11">
    <name type="scientific">Ancylobacter oerskovii</name>
    <dbReference type="NCBI Taxonomy" id="459519"/>
    <lineage>
        <taxon>Bacteria</taxon>
        <taxon>Pseudomonadati</taxon>
        <taxon>Pseudomonadota</taxon>
        <taxon>Alphaproteobacteria</taxon>
        <taxon>Hyphomicrobiales</taxon>
        <taxon>Xanthobacteraceae</taxon>
        <taxon>Ancylobacter</taxon>
    </lineage>
</organism>
<dbReference type="SMART" id="SM00448">
    <property type="entry name" value="REC"/>
    <property type="match status" value="1"/>
</dbReference>
<accession>A0ABW4YSR5</accession>
<dbReference type="PANTHER" id="PTHR42872">
    <property type="entry name" value="PROTEIN-GLUTAMATE METHYLESTERASE/PROTEIN-GLUTAMINE GLUTAMINASE"/>
    <property type="match status" value="1"/>
</dbReference>
<evidence type="ECO:0000256" key="6">
    <source>
        <dbReference type="PROSITE-ProRule" id="PRU00050"/>
    </source>
</evidence>
<comment type="caution">
    <text evidence="10">The sequence shown here is derived from an EMBL/GenBank/DDBJ whole genome shotgun (WGS) entry which is preliminary data.</text>
</comment>
<dbReference type="InterPro" id="IPR011006">
    <property type="entry name" value="CheY-like_superfamily"/>
</dbReference>
<keyword evidence="3 5" id="KW-0378">Hydrolase</keyword>
<evidence type="ECO:0000313" key="10">
    <source>
        <dbReference type="EMBL" id="MFD2139390.1"/>
    </source>
</evidence>
<evidence type="ECO:0000259" key="9">
    <source>
        <dbReference type="PROSITE" id="PS50122"/>
    </source>
</evidence>
<proteinExistence type="inferred from homology"/>
<evidence type="ECO:0000256" key="7">
    <source>
        <dbReference type="PROSITE-ProRule" id="PRU00169"/>
    </source>
</evidence>
<dbReference type="InterPro" id="IPR001789">
    <property type="entry name" value="Sig_transdc_resp-reg_receiver"/>
</dbReference>
<sequence length="341" mass="35200">MRIGIVNDLPLAAEVLRRAVASAPEHEVAWIASNGREAVEACRRDLPDLVLMDLVMPEMDGVEATRRIMGETPCPILLVIASVDGNIPGVYEAMGHGALDAVDIPSVNIADDMSIQADVLLSKIATIGKLVGDGRPSRPPGASSPSAMPPLVAIGASAGGPAAVAALLGGLPGDFPAALVLVQHVDAKFVPGLASWLGQHTTLTVRPALEGDRPEVGTVLIAASADHLALTASGTLAYTPEPLAYPYRPSVDVFFKSVARFWRGEVAGVLLTGMGRDGAVGLKMLRDAHHLTIAQDKASSAVYGMPKAAAAIGAAAEILPLDQIPGRLIGTFGRSMTGMPS</sequence>
<dbReference type="Pfam" id="PF00072">
    <property type="entry name" value="Response_reg"/>
    <property type="match status" value="1"/>
</dbReference>
<dbReference type="InterPro" id="IPR008248">
    <property type="entry name" value="CheB-like"/>
</dbReference>
<dbReference type="Pfam" id="PF01339">
    <property type="entry name" value="CheB_methylest"/>
    <property type="match status" value="1"/>
</dbReference>
<evidence type="ECO:0000256" key="2">
    <source>
        <dbReference type="ARBA" id="ARBA00022500"/>
    </source>
</evidence>
<protein>
    <recommendedName>
        <fullName evidence="5">Protein-glutamate methylesterase/protein-glutamine glutaminase</fullName>
        <ecNumber evidence="5">3.1.1.61</ecNumber>
        <ecNumber evidence="5">3.5.1.44</ecNumber>
    </recommendedName>
</protein>
<comment type="catalytic activity">
    <reaction evidence="5">
        <text>L-glutaminyl-[protein] + H2O = L-glutamyl-[protein] + NH4(+)</text>
        <dbReference type="Rhea" id="RHEA:16441"/>
        <dbReference type="Rhea" id="RHEA-COMP:10207"/>
        <dbReference type="Rhea" id="RHEA-COMP:10208"/>
        <dbReference type="ChEBI" id="CHEBI:15377"/>
        <dbReference type="ChEBI" id="CHEBI:28938"/>
        <dbReference type="ChEBI" id="CHEBI:29973"/>
        <dbReference type="ChEBI" id="CHEBI:30011"/>
        <dbReference type="EC" id="3.5.1.44"/>
    </reaction>
</comment>
<dbReference type="CDD" id="cd16432">
    <property type="entry name" value="CheB_Rec"/>
    <property type="match status" value="1"/>
</dbReference>
<dbReference type="PROSITE" id="PS50122">
    <property type="entry name" value="CHEB"/>
    <property type="match status" value="1"/>
</dbReference>
<name>A0ABW4YSR5_9HYPH</name>
<feature type="active site" evidence="5 6">
    <location>
        <position position="277"/>
    </location>
</feature>
<feature type="domain" description="CheB-type methylesterase" evidence="9">
    <location>
        <begin position="145"/>
        <end position="335"/>
    </location>
</feature>
<dbReference type="Proteomes" id="UP001597299">
    <property type="component" value="Unassembled WGS sequence"/>
</dbReference>
<reference evidence="11" key="1">
    <citation type="journal article" date="2019" name="Int. J. Syst. Evol. Microbiol.">
        <title>The Global Catalogue of Microorganisms (GCM) 10K type strain sequencing project: providing services to taxonomists for standard genome sequencing and annotation.</title>
        <authorList>
            <consortium name="The Broad Institute Genomics Platform"/>
            <consortium name="The Broad Institute Genome Sequencing Center for Infectious Disease"/>
            <person name="Wu L."/>
            <person name="Ma J."/>
        </authorList>
    </citation>
    <scope>NUCLEOTIDE SEQUENCE [LARGE SCALE GENOMIC DNA]</scope>
    <source>
        <strain evidence="11">CCM 7435</strain>
    </source>
</reference>
<dbReference type="InterPro" id="IPR000673">
    <property type="entry name" value="Sig_transdc_resp-reg_Me-estase"/>
</dbReference>
<evidence type="ECO:0000256" key="5">
    <source>
        <dbReference type="HAMAP-Rule" id="MF_00099"/>
    </source>
</evidence>
<dbReference type="SUPFAM" id="SSF52172">
    <property type="entry name" value="CheY-like"/>
    <property type="match status" value="1"/>
</dbReference>
<dbReference type="CDD" id="cd17541">
    <property type="entry name" value="REC_CheB-like"/>
    <property type="match status" value="1"/>
</dbReference>
<comment type="domain">
    <text evidence="5">Contains a C-terminal catalytic domain, and an N-terminal region which modulates catalytic activity.</text>
</comment>
<dbReference type="PIRSF" id="PIRSF000876">
    <property type="entry name" value="RR_chemtxs_CheB"/>
    <property type="match status" value="1"/>
</dbReference>
<evidence type="ECO:0000259" key="8">
    <source>
        <dbReference type="PROSITE" id="PS50110"/>
    </source>
</evidence>
<keyword evidence="11" id="KW-1185">Reference proteome</keyword>
<evidence type="ECO:0000313" key="11">
    <source>
        <dbReference type="Proteomes" id="UP001597299"/>
    </source>
</evidence>
<dbReference type="EC" id="3.5.1.44" evidence="5"/>
<dbReference type="InterPro" id="IPR035909">
    <property type="entry name" value="CheB_C"/>
</dbReference>
<dbReference type="RefSeq" id="WP_213352231.1">
    <property type="nucleotide sequence ID" value="NZ_JAHBGB010000019.1"/>
</dbReference>
<comment type="function">
    <text evidence="5">Involved in chemotaxis. Part of a chemotaxis signal transduction system that modulates chemotaxis in response to various stimuli. Catalyzes the demethylation of specific methylglutamate residues introduced into the chemoreceptors (methyl-accepting chemotaxis proteins or MCP) by CheR. Also mediates the irreversible deamidation of specific glutamine residues to glutamic acid.</text>
</comment>